<name>A0A822XWF9_NELNU</name>
<evidence type="ECO:0000313" key="2">
    <source>
        <dbReference type="Proteomes" id="UP000607653"/>
    </source>
</evidence>
<proteinExistence type="predicted"/>
<reference evidence="1 2" key="1">
    <citation type="journal article" date="2020" name="Mol. Biol. Evol.">
        <title>Distinct Expression and Methylation Patterns for Genes with Different Fates following a Single Whole-Genome Duplication in Flowering Plants.</title>
        <authorList>
            <person name="Shi T."/>
            <person name="Rahmani R.S."/>
            <person name="Gugger P.F."/>
            <person name="Wang M."/>
            <person name="Li H."/>
            <person name="Zhang Y."/>
            <person name="Li Z."/>
            <person name="Wang Q."/>
            <person name="Van de Peer Y."/>
            <person name="Marchal K."/>
            <person name="Chen J."/>
        </authorList>
    </citation>
    <scope>NUCLEOTIDE SEQUENCE [LARGE SCALE GENOMIC DNA]</scope>
    <source>
        <tissue evidence="1">Leaf</tissue>
    </source>
</reference>
<organism evidence="1 2">
    <name type="scientific">Nelumbo nucifera</name>
    <name type="common">Sacred lotus</name>
    <dbReference type="NCBI Taxonomy" id="4432"/>
    <lineage>
        <taxon>Eukaryota</taxon>
        <taxon>Viridiplantae</taxon>
        <taxon>Streptophyta</taxon>
        <taxon>Embryophyta</taxon>
        <taxon>Tracheophyta</taxon>
        <taxon>Spermatophyta</taxon>
        <taxon>Magnoliopsida</taxon>
        <taxon>Proteales</taxon>
        <taxon>Nelumbonaceae</taxon>
        <taxon>Nelumbo</taxon>
    </lineage>
</organism>
<protein>
    <submittedName>
        <fullName evidence="1">Uncharacterized protein</fullName>
    </submittedName>
</protein>
<keyword evidence="2" id="KW-1185">Reference proteome</keyword>
<gene>
    <name evidence="1" type="ORF">HUJ06_027442</name>
</gene>
<comment type="caution">
    <text evidence="1">The sequence shown here is derived from an EMBL/GenBank/DDBJ whole genome shotgun (WGS) entry which is preliminary data.</text>
</comment>
<evidence type="ECO:0000313" key="1">
    <source>
        <dbReference type="EMBL" id="DAD25974.1"/>
    </source>
</evidence>
<dbReference type="Proteomes" id="UP000607653">
    <property type="component" value="Unassembled WGS sequence"/>
</dbReference>
<dbReference type="AlphaFoldDB" id="A0A822XWF9"/>
<sequence length="56" mass="6066">MGGVYFCESQNTVHLHRVNTCELLQKKNNTCELFASQSGASLSLQSEFLCLGGLSA</sequence>
<dbReference type="EMBL" id="DUZY01000002">
    <property type="protein sequence ID" value="DAD25974.1"/>
    <property type="molecule type" value="Genomic_DNA"/>
</dbReference>
<accession>A0A822XWF9</accession>